<evidence type="ECO:0000256" key="1">
    <source>
        <dbReference type="ARBA" id="ARBA00023242"/>
    </source>
</evidence>
<dbReference type="KEGG" id="nlo:107216854"/>
<evidence type="ECO:0000313" key="7">
    <source>
        <dbReference type="RefSeq" id="XP_015509657.1"/>
    </source>
</evidence>
<evidence type="ECO:0000256" key="4">
    <source>
        <dbReference type="SAM" id="MobiDB-lite"/>
    </source>
</evidence>
<dbReference type="GO" id="GO:0005634">
    <property type="term" value="C:nucleus"/>
    <property type="evidence" value="ECO:0007669"/>
    <property type="project" value="UniProtKB-SubCell"/>
</dbReference>
<keyword evidence="1 2" id="KW-0539">Nucleus</keyword>
<evidence type="ECO:0000313" key="6">
    <source>
        <dbReference type="Proteomes" id="UP000829291"/>
    </source>
</evidence>
<keyword evidence="3" id="KW-0175">Coiled coil</keyword>
<feature type="region of interest" description="Disordered" evidence="4">
    <location>
        <begin position="115"/>
        <end position="140"/>
    </location>
</feature>
<keyword evidence="6" id="KW-1185">Reference proteome</keyword>
<accession>A0A6J0B658</accession>
<feature type="domain" description="YEATS" evidence="5">
    <location>
        <begin position="201"/>
        <end position="342"/>
    </location>
</feature>
<evidence type="ECO:0000256" key="3">
    <source>
        <dbReference type="SAM" id="Coils"/>
    </source>
</evidence>
<dbReference type="AlphaFoldDB" id="A0A6J0B658"/>
<dbReference type="CDD" id="cd16907">
    <property type="entry name" value="YEATS_YEATS2_like"/>
    <property type="match status" value="1"/>
</dbReference>
<feature type="compositionally biased region" description="Basic and acidic residues" evidence="4">
    <location>
        <begin position="163"/>
        <end position="181"/>
    </location>
</feature>
<dbReference type="OrthoDB" id="1741717at2759"/>
<evidence type="ECO:0000259" key="5">
    <source>
        <dbReference type="PROSITE" id="PS51037"/>
    </source>
</evidence>
<sequence>MSAPKRPSDDQDPDYASPEPPNAKQQKIYEDTARAHTANKIVTIVEKEFTKEIDQKEKEVLEIQSRLQKALKTLHLLRYVVVTDFYNRKQCQAPQAAVESNQSQIHPAIKRLIGKTPRRQRVGLADPGPSTSNSYENEVQASPDVLEIKKRLGLDLEIKSEKRISPEKSNAEVKTDSDPPKKIPRYIPPKSNTPAVTSPARGVRHKVWKRIVIGNISKWIPPDWREDGASHKWMMYVRGSKEAPDITDFVSKVRFFLHPSYQPNDVVQVTSPPFHLSRRGWGEFPLRVQLHFKNALNKPMDVIHYLKLDRTYTGLQTLGSETVVNIWIHTTNPQNFKKSLDTVLDCEDDPSKRNDAKMVQENSEINLSIVKEEFQPTDSLNNVSSVFERSVKVERTESQVVNENCIKIEHNYVSSMLKEDDHVDVVNCIENNVTIRHSTNDKCHTIDRSSKNAGNLINNNVNCDLLKLDENNAESVEKIEDNEQCDDNIRQDTTSNGQCVVETSVCESLVTTKTDKGVHVSENTSKTKEIVESKQKNFSNNVETNGIVSPIPIKLVKCNDKFFFMTDVGKLASNSVDLAKMSNANVVENILAKKIQPAKVALVRKASTELKRPITEAVELLNSQNGTEKNISITASSRRSEYLTSGSELGMDSSAKLLKIDTQRLEMQRLASSLKCMPSKSKPLKITIPPLDEPQRKKQKLVLENSQFISIKTGNSSSLTAVVNPRQLSARSILYDKKSQDGIGKVSIFNKGVKTMERVSLLKPSISILKKSDGNNKLDMNNQSKPAIVLNINPSKSLLLNSNSTVPVLQIAKPLYNNLQIDKRNVIVPNRVGQLKLKQLPRTVKIDDQDDSKTVKVSVTLGKDKQKLLSKKEKYEDILRSIETVEIKDIIGALRYIMKRTPLITQEAKDPDYRQLHPYACCTQEEFLNYHLGKQRAHEWFRAKMVRSFLKKKGFQDNQLWSVKEILNWARIHGYTPVQTSLDVGNAAKTSKKIPEASNSVPVSTCTESLQFNKWLENCKDLNISNEDSDIEVDVVHITEPKTKMELKIKATGLTKDTITLDSDPLLELPSVFVDETAREIGVRLQREEIIPGVLHSTAERMMVEAMRCFVDDLMRRSHAKAWERSNNKFPDTIKLDDVRGALLTRDEFDVFTNEGLGSSQNMG</sequence>
<dbReference type="PROSITE" id="PS51037">
    <property type="entry name" value="YEATS"/>
    <property type="match status" value="1"/>
</dbReference>
<dbReference type="GO" id="GO:0006355">
    <property type="term" value="P:regulation of DNA-templated transcription"/>
    <property type="evidence" value="ECO:0007669"/>
    <property type="project" value="InterPro"/>
</dbReference>
<feature type="region of interest" description="Disordered" evidence="4">
    <location>
        <begin position="163"/>
        <end position="199"/>
    </location>
</feature>
<dbReference type="FunCoup" id="A0A6J0B658">
    <property type="interactions" value="50"/>
</dbReference>
<dbReference type="InterPro" id="IPR055127">
    <property type="entry name" value="YEATS2_3HBD"/>
</dbReference>
<dbReference type="GeneID" id="107216854"/>
<dbReference type="Gene3D" id="2.60.40.1970">
    <property type="entry name" value="YEATS domain"/>
    <property type="match status" value="1"/>
</dbReference>
<dbReference type="InParanoid" id="A0A6J0B658"/>
<reference evidence="7" key="1">
    <citation type="submission" date="2025-08" db="UniProtKB">
        <authorList>
            <consortium name="RefSeq"/>
        </authorList>
    </citation>
    <scope>IDENTIFICATION</scope>
    <source>
        <tissue evidence="7">Thorax and Abdomen</tissue>
    </source>
</reference>
<proteinExistence type="predicted"/>
<gene>
    <name evidence="7" type="primary">LOC107216854</name>
</gene>
<dbReference type="RefSeq" id="XP_015509657.1">
    <property type="nucleotide sequence ID" value="XM_015654171.2"/>
</dbReference>
<protein>
    <submittedName>
        <fullName evidence="7">YEATS domain-containing protein 2</fullName>
    </submittedName>
</protein>
<dbReference type="InterPro" id="IPR005033">
    <property type="entry name" value="YEATS"/>
</dbReference>
<feature type="compositionally biased region" description="Polar residues" evidence="4">
    <location>
        <begin position="129"/>
        <end position="140"/>
    </location>
</feature>
<feature type="region of interest" description="Disordered" evidence="4">
    <location>
        <begin position="1"/>
        <end position="26"/>
    </location>
</feature>
<feature type="coiled-coil region" evidence="3">
    <location>
        <begin position="46"/>
        <end position="73"/>
    </location>
</feature>
<dbReference type="Pfam" id="PF22951">
    <property type="entry name" value="3HBD"/>
    <property type="match status" value="1"/>
</dbReference>
<dbReference type="PANTHER" id="PTHR23195">
    <property type="entry name" value="YEATS DOMAIN"/>
    <property type="match status" value="1"/>
</dbReference>
<dbReference type="CTD" id="34172"/>
<dbReference type="InterPro" id="IPR055129">
    <property type="entry name" value="YEATS_dom"/>
</dbReference>
<dbReference type="InterPro" id="IPR038704">
    <property type="entry name" value="YEAST_sf"/>
</dbReference>
<evidence type="ECO:0000256" key="2">
    <source>
        <dbReference type="PROSITE-ProRule" id="PRU00376"/>
    </source>
</evidence>
<dbReference type="Proteomes" id="UP000829291">
    <property type="component" value="Chromosome 4"/>
</dbReference>
<comment type="subcellular location">
    <subcellularLocation>
        <location evidence="2">Nucleus</location>
    </subcellularLocation>
</comment>
<name>A0A6J0B658_NEOLC</name>
<organism evidence="7">
    <name type="scientific">Neodiprion lecontei</name>
    <name type="common">Redheaded pine sawfly</name>
    <dbReference type="NCBI Taxonomy" id="441921"/>
    <lineage>
        <taxon>Eukaryota</taxon>
        <taxon>Metazoa</taxon>
        <taxon>Ecdysozoa</taxon>
        <taxon>Arthropoda</taxon>
        <taxon>Hexapoda</taxon>
        <taxon>Insecta</taxon>
        <taxon>Pterygota</taxon>
        <taxon>Neoptera</taxon>
        <taxon>Endopterygota</taxon>
        <taxon>Hymenoptera</taxon>
        <taxon>Tenthredinoidea</taxon>
        <taxon>Diprionidae</taxon>
        <taxon>Diprioninae</taxon>
        <taxon>Neodiprion</taxon>
    </lineage>
</organism>
<dbReference type="Pfam" id="PF03366">
    <property type="entry name" value="YEATS"/>
    <property type="match status" value="1"/>
</dbReference>